<name>A0A0W0VXI7_9GAMM</name>
<dbReference type="InterPro" id="IPR050141">
    <property type="entry name" value="GCL_type2/YbdK_subfam"/>
</dbReference>
<dbReference type="GO" id="GO:0005524">
    <property type="term" value="F:ATP binding"/>
    <property type="evidence" value="ECO:0007669"/>
    <property type="project" value="UniProtKB-KW"/>
</dbReference>
<dbReference type="SUPFAM" id="SSF55931">
    <property type="entry name" value="Glutamine synthetase/guanido kinase"/>
    <property type="match status" value="1"/>
</dbReference>
<dbReference type="PATRIC" id="fig|466.6.peg.2933"/>
<reference evidence="5 6" key="1">
    <citation type="submission" date="2015-11" db="EMBL/GenBank/DDBJ databases">
        <title>Genomic analysis of 38 Legionella species identifies large and diverse effector repertoires.</title>
        <authorList>
            <person name="Burstein D."/>
            <person name="Amaro F."/>
            <person name="Zusman T."/>
            <person name="Lifshitz Z."/>
            <person name="Cohen O."/>
            <person name="Gilbert J.A."/>
            <person name="Pupko T."/>
            <person name="Shuman H.A."/>
            <person name="Segal G."/>
        </authorList>
    </citation>
    <scope>NUCLEOTIDE SEQUENCE [LARGE SCALE GENOMIC DNA]</scope>
    <source>
        <strain evidence="5 6">PX-1-G2-E2</strain>
    </source>
</reference>
<protein>
    <recommendedName>
        <fullName evidence="4">Putative glutamate--cysteine ligase 2</fullName>
        <ecNumber evidence="4">6.3.2.2</ecNumber>
    </recommendedName>
    <alternativeName>
        <fullName evidence="4">Gamma-glutamylcysteine synthetase 2</fullName>
        <shortName evidence="4">GCS 2</shortName>
        <shortName evidence="4">Gamma-GCS 2</shortName>
    </alternativeName>
</protein>
<dbReference type="HAMAP" id="MF_01609">
    <property type="entry name" value="Glu_cys_ligase_2"/>
    <property type="match status" value="1"/>
</dbReference>
<keyword evidence="6" id="KW-1185">Reference proteome</keyword>
<comment type="caution">
    <text evidence="5">The sequence shown here is derived from an EMBL/GenBank/DDBJ whole genome shotgun (WGS) entry which is preliminary data.</text>
</comment>
<dbReference type="OrthoDB" id="9769628at2"/>
<evidence type="ECO:0000256" key="3">
    <source>
        <dbReference type="ARBA" id="ARBA00022840"/>
    </source>
</evidence>
<keyword evidence="1 4" id="KW-0436">Ligase</keyword>
<organism evidence="5 6">
    <name type="scientific">Legionella maceachernii</name>
    <dbReference type="NCBI Taxonomy" id="466"/>
    <lineage>
        <taxon>Bacteria</taxon>
        <taxon>Pseudomonadati</taxon>
        <taxon>Pseudomonadota</taxon>
        <taxon>Gammaproteobacteria</taxon>
        <taxon>Legionellales</taxon>
        <taxon>Legionellaceae</taxon>
        <taxon>Legionella</taxon>
    </lineage>
</organism>
<gene>
    <name evidence="5" type="ORF">Lmac_2745</name>
</gene>
<proteinExistence type="inferred from homology"/>
<dbReference type="PANTHER" id="PTHR36510:SF1">
    <property type="entry name" value="GLUTAMATE--CYSTEINE LIGASE 2-RELATED"/>
    <property type="match status" value="1"/>
</dbReference>
<dbReference type="Pfam" id="PF04107">
    <property type="entry name" value="GCS2"/>
    <property type="match status" value="1"/>
</dbReference>
<keyword evidence="3 4" id="KW-0067">ATP-binding</keyword>
<dbReference type="RefSeq" id="WP_058453423.1">
    <property type="nucleotide sequence ID" value="NZ_CAAAIB010000019.1"/>
</dbReference>
<dbReference type="EMBL" id="LNYL01000050">
    <property type="protein sequence ID" value="KTD24658.1"/>
    <property type="molecule type" value="Genomic_DNA"/>
</dbReference>
<keyword evidence="2 4" id="KW-0547">Nucleotide-binding</keyword>
<evidence type="ECO:0000256" key="1">
    <source>
        <dbReference type="ARBA" id="ARBA00022598"/>
    </source>
</evidence>
<dbReference type="Proteomes" id="UP000054908">
    <property type="component" value="Unassembled WGS sequence"/>
</dbReference>
<evidence type="ECO:0000313" key="6">
    <source>
        <dbReference type="Proteomes" id="UP000054908"/>
    </source>
</evidence>
<dbReference type="InterPro" id="IPR006336">
    <property type="entry name" value="GCS2"/>
</dbReference>
<dbReference type="GO" id="GO:0004357">
    <property type="term" value="F:glutamate-cysteine ligase activity"/>
    <property type="evidence" value="ECO:0007669"/>
    <property type="project" value="UniProtKB-EC"/>
</dbReference>
<comment type="function">
    <text evidence="4">ATP-dependent carboxylate-amine ligase which exhibits weak glutamate--cysteine ligase activity.</text>
</comment>
<dbReference type="AlphaFoldDB" id="A0A0W0VXI7"/>
<evidence type="ECO:0000256" key="2">
    <source>
        <dbReference type="ARBA" id="ARBA00022741"/>
    </source>
</evidence>
<sequence length="411" mass="47030">MPNELTQQTIYPSANALEPTNNEDIQFLSNGFLTLGVEIELQLIDPETLNLSSKSEEVLHATADLPKIKPEFYLSTIEITTDKCDNVKEVEDDLYTSLSDLQCATKDLGLLFASTGSHPFSKYSDWQVSPTARYLDLIDRNQWLTRRMSVYGLHVHLGMKSGEDCIRFNNFFMYFLPHLLALSSSSPFWQGIETGLASCRPTAYEALPTAGQPYQVKSWQDFEHLYKSLKACGSIKSLKDLWWDLRPSPSFGTLEIRVCDGTATLAETLALVAFIHTLAYWFADNGGWLESVACPPHWLSRENKWRAIRYGLDSELIMNTEGKIKLMREDIYEWIGKLEPYVDKLNYQHYFSFLRTIMESGTSSERQKKVFSQNASFEDVVKHNVREFLLQRPLYRQESVFSQSTSTVAVP</sequence>
<dbReference type="InterPro" id="IPR014746">
    <property type="entry name" value="Gln_synth/guanido_kin_cat_dom"/>
</dbReference>
<dbReference type="InterPro" id="IPR011793">
    <property type="entry name" value="YbdK"/>
</dbReference>
<accession>A0A0W0VXI7</accession>
<comment type="catalytic activity">
    <reaction evidence="4">
        <text>L-cysteine + L-glutamate + ATP = gamma-L-glutamyl-L-cysteine + ADP + phosphate + H(+)</text>
        <dbReference type="Rhea" id="RHEA:13285"/>
        <dbReference type="ChEBI" id="CHEBI:15378"/>
        <dbReference type="ChEBI" id="CHEBI:29985"/>
        <dbReference type="ChEBI" id="CHEBI:30616"/>
        <dbReference type="ChEBI" id="CHEBI:35235"/>
        <dbReference type="ChEBI" id="CHEBI:43474"/>
        <dbReference type="ChEBI" id="CHEBI:58173"/>
        <dbReference type="ChEBI" id="CHEBI:456216"/>
        <dbReference type="EC" id="6.3.2.2"/>
    </reaction>
</comment>
<comment type="similarity">
    <text evidence="4">Belongs to the glutamate--cysteine ligase type 2 family. YbdK subfamily.</text>
</comment>
<evidence type="ECO:0000256" key="4">
    <source>
        <dbReference type="HAMAP-Rule" id="MF_01609"/>
    </source>
</evidence>
<evidence type="ECO:0000313" key="5">
    <source>
        <dbReference type="EMBL" id="KTD24658.1"/>
    </source>
</evidence>
<dbReference type="Gene3D" id="3.30.590.20">
    <property type="match status" value="1"/>
</dbReference>
<dbReference type="PANTHER" id="PTHR36510">
    <property type="entry name" value="GLUTAMATE--CYSTEINE LIGASE 2-RELATED"/>
    <property type="match status" value="1"/>
</dbReference>
<dbReference type="NCBIfam" id="TIGR02050">
    <property type="entry name" value="gshA_cyan_rel"/>
    <property type="match status" value="1"/>
</dbReference>
<dbReference type="EC" id="6.3.2.2" evidence="4"/>
<dbReference type="STRING" id="466.Lmac_2745"/>
<dbReference type="GO" id="GO:0042398">
    <property type="term" value="P:modified amino acid biosynthetic process"/>
    <property type="evidence" value="ECO:0007669"/>
    <property type="project" value="InterPro"/>
</dbReference>